<reference evidence="2" key="1">
    <citation type="submission" date="2020-05" db="EMBL/GenBank/DDBJ databases">
        <authorList>
            <person name="Chiriac C."/>
            <person name="Salcher M."/>
            <person name="Ghai R."/>
            <person name="Kavagutti S V."/>
        </authorList>
    </citation>
    <scope>NUCLEOTIDE SEQUENCE</scope>
</reference>
<dbReference type="EMBL" id="CAEZTL010000159">
    <property type="protein sequence ID" value="CAB4578581.1"/>
    <property type="molecule type" value="Genomic_DNA"/>
</dbReference>
<protein>
    <submittedName>
        <fullName evidence="2">Unannotated protein</fullName>
    </submittedName>
</protein>
<evidence type="ECO:0000256" key="1">
    <source>
        <dbReference type="SAM" id="MobiDB-lite"/>
    </source>
</evidence>
<proteinExistence type="predicted"/>
<gene>
    <name evidence="2" type="ORF">UFOPK1683_01109</name>
</gene>
<sequence>MASERRNRSEGWRHAKLDGHANEEQFAASLINDQEFISAIEKQKIKISPEGSPEVSVDGTKHVESIFGDMTTSKVDLALNWSDGQQVNISLKKSEAGQVWLVSVPRFISAIEFHSKQKIDLNARIGISLFIGGTKLSDYEEYFTKALDVSKKKNPRIAVQELHQSRLVAKSIEENFPLIWKSTLDFFNSNIGLITRLSFAQGLAKSEKDAADVIIYNKVVDGKSIFPISKIIEDATSHTKTHPTTPGPKNGGSTLQLPTGFLQMHHPQEENLLQFHHQYKKISKL</sequence>
<organism evidence="2">
    <name type="scientific">freshwater metagenome</name>
    <dbReference type="NCBI Taxonomy" id="449393"/>
    <lineage>
        <taxon>unclassified sequences</taxon>
        <taxon>metagenomes</taxon>
        <taxon>ecological metagenomes</taxon>
    </lineage>
</organism>
<name>A0A6J6EPN2_9ZZZZ</name>
<dbReference type="AlphaFoldDB" id="A0A6J6EPN2"/>
<feature type="region of interest" description="Disordered" evidence="1">
    <location>
        <begin position="237"/>
        <end position="256"/>
    </location>
</feature>
<evidence type="ECO:0000313" key="2">
    <source>
        <dbReference type="EMBL" id="CAB4578581.1"/>
    </source>
</evidence>
<accession>A0A6J6EPN2</accession>
<feature type="compositionally biased region" description="Low complexity" evidence="1">
    <location>
        <begin position="242"/>
        <end position="252"/>
    </location>
</feature>